<feature type="region of interest" description="Disordered" evidence="5">
    <location>
        <begin position="262"/>
        <end position="302"/>
    </location>
</feature>
<comment type="similarity">
    <text evidence="1">Belongs to the ATG14 family.</text>
</comment>
<evidence type="ECO:0000256" key="1">
    <source>
        <dbReference type="ARBA" id="ARBA00009574"/>
    </source>
</evidence>
<keyword evidence="3 4" id="KW-0175">Coiled coil</keyword>
<feature type="region of interest" description="Disordered" evidence="5">
    <location>
        <begin position="542"/>
        <end position="561"/>
    </location>
</feature>
<sequence>MQCDICLRTGGQKLPLLCPTDARNQLYEPRIQLAEVLIEKDALDQQITTSLSSRSKLGEQEDDRPGNSRLHVDMIIAEKEQAEDRTQQIIAHADELRANIGKAREEIARRRAAIRHRRSEREAISNGLEARRARQMEEVEKVVRMTRYKWNQVHSITASSKAFLCGEAAKLYGLRKVKRNSGAEEYRIGGVGIVDLRAMNTTSPAQISTSLSHIVHLLILSTHYLAIRLPAEITLPHRDYPLPTIFPLFSSYKYENVPFPGTIPASPNPHPQQHPLPRRTASPNTASPTREQPKPPRPRPLFVQRPLPLFAADDPAGHALFLEGVTLLAYDVAWLCRSQGVPVGEVGNFEDVCNIGQNLFNLLIATQGRGPSRTSSTKSTPTKTTGREGEVNGEREKERAGGLMGYYSHGTAHSYLGSSAGVEFTRGFKLPSPTKLVDKLKSRLASEVANAEWEILDPDAWAIEDDLGQQQQQEQQEMLLGEEGDGIVVGARREGDDVARGLFGWEGGGGGNAVRRYGYGMQSFMSMRTVMDAVEVIGGVAAGGERKSGSGTSGWTKLKPR</sequence>
<accession>A0A0C3D7P5</accession>
<name>A0A0C3D7P5_OIDMZ</name>
<proteinExistence type="inferred from homology"/>
<dbReference type="GO" id="GO:0000323">
    <property type="term" value="C:lytic vacuole"/>
    <property type="evidence" value="ECO:0007669"/>
    <property type="project" value="TreeGrafter"/>
</dbReference>
<dbReference type="OrthoDB" id="16772at2759"/>
<dbReference type="GO" id="GO:0005768">
    <property type="term" value="C:endosome"/>
    <property type="evidence" value="ECO:0007669"/>
    <property type="project" value="TreeGrafter"/>
</dbReference>
<evidence type="ECO:0000256" key="2">
    <source>
        <dbReference type="ARBA" id="ARBA00013807"/>
    </source>
</evidence>
<feature type="region of interest" description="Disordered" evidence="5">
    <location>
        <begin position="368"/>
        <end position="397"/>
    </location>
</feature>
<dbReference type="PANTHER" id="PTHR15157">
    <property type="entry name" value="UV RADIATION RESISTANCE-ASSOCIATED GENE PROTEIN"/>
    <property type="match status" value="1"/>
</dbReference>
<feature type="compositionally biased region" description="Polar residues" evidence="5">
    <location>
        <begin position="281"/>
        <end position="290"/>
    </location>
</feature>
<dbReference type="GO" id="GO:0032991">
    <property type="term" value="C:protein-containing complex"/>
    <property type="evidence" value="ECO:0007669"/>
    <property type="project" value="UniProtKB-ARBA"/>
</dbReference>
<reference evidence="6 7" key="1">
    <citation type="submission" date="2014-04" db="EMBL/GenBank/DDBJ databases">
        <authorList>
            <consortium name="DOE Joint Genome Institute"/>
            <person name="Kuo A."/>
            <person name="Martino E."/>
            <person name="Perotto S."/>
            <person name="Kohler A."/>
            <person name="Nagy L.G."/>
            <person name="Floudas D."/>
            <person name="Copeland A."/>
            <person name="Barry K.W."/>
            <person name="Cichocki N."/>
            <person name="Veneault-Fourrey C."/>
            <person name="LaButti K."/>
            <person name="Lindquist E.A."/>
            <person name="Lipzen A."/>
            <person name="Lundell T."/>
            <person name="Morin E."/>
            <person name="Murat C."/>
            <person name="Sun H."/>
            <person name="Tunlid A."/>
            <person name="Henrissat B."/>
            <person name="Grigoriev I.V."/>
            <person name="Hibbett D.S."/>
            <person name="Martin F."/>
            <person name="Nordberg H.P."/>
            <person name="Cantor M.N."/>
            <person name="Hua S.X."/>
        </authorList>
    </citation>
    <scope>NUCLEOTIDE SEQUENCE [LARGE SCALE GENOMIC DNA]</scope>
    <source>
        <strain evidence="6 7">Zn</strain>
    </source>
</reference>
<dbReference type="GO" id="GO:0000149">
    <property type="term" value="F:SNARE binding"/>
    <property type="evidence" value="ECO:0007669"/>
    <property type="project" value="TreeGrafter"/>
</dbReference>
<evidence type="ECO:0000256" key="5">
    <source>
        <dbReference type="SAM" id="MobiDB-lite"/>
    </source>
</evidence>
<feature type="compositionally biased region" description="Low complexity" evidence="5">
    <location>
        <begin position="368"/>
        <end position="384"/>
    </location>
</feature>
<feature type="coiled-coil region" evidence="4">
    <location>
        <begin position="79"/>
        <end position="113"/>
    </location>
</feature>
<keyword evidence="7" id="KW-1185">Reference proteome</keyword>
<reference evidence="7" key="2">
    <citation type="submission" date="2015-01" db="EMBL/GenBank/DDBJ databases">
        <title>Evolutionary Origins and Diversification of the Mycorrhizal Mutualists.</title>
        <authorList>
            <consortium name="DOE Joint Genome Institute"/>
            <consortium name="Mycorrhizal Genomics Consortium"/>
            <person name="Kohler A."/>
            <person name="Kuo A."/>
            <person name="Nagy L.G."/>
            <person name="Floudas D."/>
            <person name="Copeland A."/>
            <person name="Barry K.W."/>
            <person name="Cichocki N."/>
            <person name="Veneault-Fourrey C."/>
            <person name="LaButti K."/>
            <person name="Lindquist E.A."/>
            <person name="Lipzen A."/>
            <person name="Lundell T."/>
            <person name="Morin E."/>
            <person name="Murat C."/>
            <person name="Riley R."/>
            <person name="Ohm R."/>
            <person name="Sun H."/>
            <person name="Tunlid A."/>
            <person name="Henrissat B."/>
            <person name="Grigoriev I.V."/>
            <person name="Hibbett D.S."/>
            <person name="Martin F."/>
        </authorList>
    </citation>
    <scope>NUCLEOTIDE SEQUENCE [LARGE SCALE GENOMIC DNA]</scope>
    <source>
        <strain evidence="7">Zn</strain>
    </source>
</reference>
<dbReference type="HOGENOM" id="CLU_021590_1_0_1"/>
<dbReference type="InterPro" id="IPR018791">
    <property type="entry name" value="UV_resistance/autophagy_Atg14"/>
</dbReference>
<evidence type="ECO:0000313" key="7">
    <source>
        <dbReference type="Proteomes" id="UP000054321"/>
    </source>
</evidence>
<dbReference type="PANTHER" id="PTHR15157:SF13">
    <property type="entry name" value="AUTOPHAGY-RELATED PROTEIN 14"/>
    <property type="match status" value="1"/>
</dbReference>
<dbReference type="Proteomes" id="UP000054321">
    <property type="component" value="Unassembled WGS sequence"/>
</dbReference>
<gene>
    <name evidence="6" type="ORF">OIDMADRAFT_168250</name>
</gene>
<evidence type="ECO:0000256" key="4">
    <source>
        <dbReference type="SAM" id="Coils"/>
    </source>
</evidence>
<protein>
    <recommendedName>
        <fullName evidence="2">Autophagy-related protein 14</fullName>
    </recommendedName>
</protein>
<evidence type="ECO:0000256" key="3">
    <source>
        <dbReference type="ARBA" id="ARBA00023054"/>
    </source>
</evidence>
<dbReference type="EMBL" id="KN832881">
    <property type="protein sequence ID" value="KIM97932.1"/>
    <property type="molecule type" value="Genomic_DNA"/>
</dbReference>
<dbReference type="GO" id="GO:0035493">
    <property type="term" value="P:SNARE complex assembly"/>
    <property type="evidence" value="ECO:0007669"/>
    <property type="project" value="TreeGrafter"/>
</dbReference>
<dbReference type="InParanoid" id="A0A0C3D7P5"/>
<feature type="compositionally biased region" description="Basic and acidic residues" evidence="5">
    <location>
        <begin position="385"/>
        <end position="397"/>
    </location>
</feature>
<dbReference type="AlphaFoldDB" id="A0A0C3D7P5"/>
<dbReference type="Pfam" id="PF10186">
    <property type="entry name" value="ATG14"/>
    <property type="match status" value="1"/>
</dbReference>
<organism evidence="6 7">
    <name type="scientific">Oidiodendron maius (strain Zn)</name>
    <dbReference type="NCBI Taxonomy" id="913774"/>
    <lineage>
        <taxon>Eukaryota</taxon>
        <taxon>Fungi</taxon>
        <taxon>Dikarya</taxon>
        <taxon>Ascomycota</taxon>
        <taxon>Pezizomycotina</taxon>
        <taxon>Leotiomycetes</taxon>
        <taxon>Leotiomycetes incertae sedis</taxon>
        <taxon>Myxotrichaceae</taxon>
        <taxon>Oidiodendron</taxon>
    </lineage>
</organism>
<evidence type="ECO:0000313" key="6">
    <source>
        <dbReference type="EMBL" id="KIM97932.1"/>
    </source>
</evidence>